<dbReference type="Proteomes" id="UP000824890">
    <property type="component" value="Unassembled WGS sequence"/>
</dbReference>
<comment type="caution">
    <text evidence="2">The sequence shown here is derived from an EMBL/GenBank/DDBJ whole genome shotgun (WGS) entry which is preliminary data.</text>
</comment>
<dbReference type="EMBL" id="JAGKQM010000008">
    <property type="protein sequence ID" value="KAH0914308.1"/>
    <property type="molecule type" value="Genomic_DNA"/>
</dbReference>
<proteinExistence type="predicted"/>
<name>A0ABQ8CB81_BRANA</name>
<keyword evidence="3" id="KW-1185">Reference proteome</keyword>
<sequence>MVRRTRASDITKGKVESPEPRAGSSAVKNVNLRSHKPATSCRRCHHVPELKPINGPTIAGKDRKNIKTKS</sequence>
<reference evidence="2 3" key="1">
    <citation type="submission" date="2021-05" db="EMBL/GenBank/DDBJ databases">
        <title>Genome Assembly of Synthetic Allotetraploid Brassica napus Reveals Homoeologous Exchanges between Subgenomes.</title>
        <authorList>
            <person name="Davis J.T."/>
        </authorList>
    </citation>
    <scope>NUCLEOTIDE SEQUENCE [LARGE SCALE GENOMIC DNA]</scope>
    <source>
        <strain evidence="3">cv. Da-Ae</strain>
        <tissue evidence="2">Seedling</tissue>
    </source>
</reference>
<evidence type="ECO:0000256" key="1">
    <source>
        <dbReference type="SAM" id="MobiDB-lite"/>
    </source>
</evidence>
<organism evidence="2 3">
    <name type="scientific">Brassica napus</name>
    <name type="common">Rape</name>
    <dbReference type="NCBI Taxonomy" id="3708"/>
    <lineage>
        <taxon>Eukaryota</taxon>
        <taxon>Viridiplantae</taxon>
        <taxon>Streptophyta</taxon>
        <taxon>Embryophyta</taxon>
        <taxon>Tracheophyta</taxon>
        <taxon>Spermatophyta</taxon>
        <taxon>Magnoliopsida</taxon>
        <taxon>eudicotyledons</taxon>
        <taxon>Gunneridae</taxon>
        <taxon>Pentapetalae</taxon>
        <taxon>rosids</taxon>
        <taxon>malvids</taxon>
        <taxon>Brassicales</taxon>
        <taxon>Brassicaceae</taxon>
        <taxon>Brassiceae</taxon>
        <taxon>Brassica</taxon>
    </lineage>
</organism>
<accession>A0ABQ8CB81</accession>
<evidence type="ECO:0000313" key="3">
    <source>
        <dbReference type="Proteomes" id="UP000824890"/>
    </source>
</evidence>
<protein>
    <submittedName>
        <fullName evidence="2">Uncharacterized protein</fullName>
    </submittedName>
</protein>
<feature type="region of interest" description="Disordered" evidence="1">
    <location>
        <begin position="1"/>
        <end position="40"/>
    </location>
</feature>
<evidence type="ECO:0000313" key="2">
    <source>
        <dbReference type="EMBL" id="KAH0914308.1"/>
    </source>
</evidence>
<gene>
    <name evidence="2" type="ORF">HID58_028754</name>
</gene>
<feature type="compositionally biased region" description="Basic and acidic residues" evidence="1">
    <location>
        <begin position="1"/>
        <end position="19"/>
    </location>
</feature>